<dbReference type="InterPro" id="IPR000160">
    <property type="entry name" value="GGDEF_dom"/>
</dbReference>
<dbReference type="AlphaFoldDB" id="A0A5D0MQ94"/>
<dbReference type="SMART" id="SM00052">
    <property type="entry name" value="EAL"/>
    <property type="match status" value="1"/>
</dbReference>
<feature type="domain" description="EAL" evidence="2">
    <location>
        <begin position="295"/>
        <end position="549"/>
    </location>
</feature>
<dbReference type="InterPro" id="IPR029787">
    <property type="entry name" value="Nucleotide_cyclase"/>
</dbReference>
<dbReference type="EMBL" id="VSIV01000099">
    <property type="protein sequence ID" value="TYB33833.1"/>
    <property type="molecule type" value="Genomic_DNA"/>
</dbReference>
<sequence>MYFVKIFDWLENHIKLIKLISIPLILLLITLISLIVHLTEGHWLHLMYIPVILGGIIYGFWGGLISGVTGSIAISPLIHSHTDAQGLKAVTDWIEHAGSFSFIGLFIGIFAGNARRYMLRTKWEAVHDKPTGLPNRLSLEKEVEELLDTKDPDKHHYTIIAIIKNSRELESAFGPEVVNSMIGQLAGRLSTVLKESIKVYRTHFDQIGILVKNCNQNKIEELLKKLESRFYDAFEFEDIRLHGDIFMGIFKFDQINNISSYYLQKASSAAVKAIKSNKRYFIMTMSEALQTSAENLKLMGDVKEALDKEQIYFHFQPKINLSTGKLHGFEALMRWDHPVYGYIPPAKFIPRAEESTLIHRLTFYTIDKGLAQLLKWNDKGIKDIRLAVNISTQNLADPDFTKKVIHLLDLYGIDGKYLELEITENSFMGDIDKEIPALKSLSDAGIILSIDDFGTGYSSLLYLKQLPVSAVKIDQAFVKYLPEDNDSVHIVREAIRLAHILDMEVVAEGVETRESLEFLKQEKCDLAQGYYICHPLPVAEIEEIYNKNKGKFVE</sequence>
<gene>
    <name evidence="3" type="ORF">FXF49_04395</name>
</gene>
<comment type="caution">
    <text evidence="3">The sequence shown here is derived from an EMBL/GenBank/DDBJ whole genome shotgun (WGS) entry which is preliminary data.</text>
</comment>
<feature type="transmembrane region" description="Helical" evidence="1">
    <location>
        <begin position="51"/>
        <end position="73"/>
    </location>
</feature>
<accession>A0A5D0MQ94</accession>
<evidence type="ECO:0000259" key="2">
    <source>
        <dbReference type="PROSITE" id="PS50883"/>
    </source>
</evidence>
<keyword evidence="1" id="KW-0472">Membrane</keyword>
<dbReference type="SMART" id="SM00267">
    <property type="entry name" value="GGDEF"/>
    <property type="match status" value="1"/>
</dbReference>
<dbReference type="InterPro" id="IPR001633">
    <property type="entry name" value="EAL_dom"/>
</dbReference>
<dbReference type="RefSeq" id="WP_303700688.1">
    <property type="nucleotide sequence ID" value="NZ_VSIV01000099.1"/>
</dbReference>
<keyword evidence="1" id="KW-1133">Transmembrane helix</keyword>
<keyword evidence="1" id="KW-0812">Transmembrane</keyword>
<dbReference type="Pfam" id="PF00990">
    <property type="entry name" value="GGDEF"/>
    <property type="match status" value="1"/>
</dbReference>
<name>A0A5D0MQ94_FLESI</name>
<protein>
    <submittedName>
        <fullName evidence="3">EAL domain-containing protein</fullName>
    </submittedName>
</protein>
<proteinExistence type="predicted"/>
<dbReference type="Pfam" id="PF00563">
    <property type="entry name" value="EAL"/>
    <property type="match status" value="1"/>
</dbReference>
<dbReference type="SUPFAM" id="SSF141868">
    <property type="entry name" value="EAL domain-like"/>
    <property type="match status" value="1"/>
</dbReference>
<evidence type="ECO:0000313" key="3">
    <source>
        <dbReference type="EMBL" id="TYB33833.1"/>
    </source>
</evidence>
<dbReference type="PROSITE" id="PS50883">
    <property type="entry name" value="EAL"/>
    <property type="match status" value="1"/>
</dbReference>
<evidence type="ECO:0000313" key="4">
    <source>
        <dbReference type="Proteomes" id="UP000323337"/>
    </source>
</evidence>
<dbReference type="InterPro" id="IPR043128">
    <property type="entry name" value="Rev_trsase/Diguanyl_cyclase"/>
</dbReference>
<dbReference type="Gene3D" id="3.30.70.270">
    <property type="match status" value="1"/>
</dbReference>
<feature type="transmembrane region" description="Helical" evidence="1">
    <location>
        <begin position="20"/>
        <end position="39"/>
    </location>
</feature>
<dbReference type="GO" id="GO:0071111">
    <property type="term" value="F:cyclic-guanylate-specific phosphodiesterase activity"/>
    <property type="evidence" value="ECO:0007669"/>
    <property type="project" value="InterPro"/>
</dbReference>
<reference evidence="3 4" key="1">
    <citation type="submission" date="2019-08" db="EMBL/GenBank/DDBJ databases">
        <title>Genomic characterization of a novel candidate phylum (ARYD3) from a high temperature, high salinity tertiary oil reservoir in north central Oklahoma, USA.</title>
        <authorList>
            <person name="Youssef N.H."/>
            <person name="Yadav A."/>
            <person name="Elshahed M.S."/>
        </authorList>
    </citation>
    <scope>NUCLEOTIDE SEQUENCE [LARGE SCALE GENOMIC DNA]</scope>
    <source>
        <strain evidence="3">ARYD1</strain>
    </source>
</reference>
<dbReference type="Proteomes" id="UP000323337">
    <property type="component" value="Unassembled WGS sequence"/>
</dbReference>
<dbReference type="SUPFAM" id="SSF55073">
    <property type="entry name" value="Nucleotide cyclase"/>
    <property type="match status" value="1"/>
</dbReference>
<dbReference type="PANTHER" id="PTHR33121">
    <property type="entry name" value="CYCLIC DI-GMP PHOSPHODIESTERASE PDEF"/>
    <property type="match status" value="1"/>
</dbReference>
<organism evidence="3 4">
    <name type="scientific">Flexistipes sinusarabici</name>
    <dbReference type="NCBI Taxonomy" id="2352"/>
    <lineage>
        <taxon>Bacteria</taxon>
        <taxon>Pseudomonadati</taxon>
        <taxon>Deferribacterota</taxon>
        <taxon>Deferribacteres</taxon>
        <taxon>Deferribacterales</taxon>
        <taxon>Flexistipitaceae</taxon>
        <taxon>Flexistipes</taxon>
    </lineage>
</organism>
<dbReference type="PANTHER" id="PTHR33121:SF19">
    <property type="entry name" value="CYCLIC DI-GMP PHOSPHODIESTERASE PA2567"/>
    <property type="match status" value="1"/>
</dbReference>
<dbReference type="InterPro" id="IPR035919">
    <property type="entry name" value="EAL_sf"/>
</dbReference>
<evidence type="ECO:0000256" key="1">
    <source>
        <dbReference type="SAM" id="Phobius"/>
    </source>
</evidence>
<dbReference type="InterPro" id="IPR050706">
    <property type="entry name" value="Cyclic-di-GMP_PDE-like"/>
</dbReference>
<dbReference type="Gene3D" id="3.20.20.450">
    <property type="entry name" value="EAL domain"/>
    <property type="match status" value="1"/>
</dbReference>
<feature type="transmembrane region" description="Helical" evidence="1">
    <location>
        <begin position="93"/>
        <end position="112"/>
    </location>
</feature>
<dbReference type="CDD" id="cd01948">
    <property type="entry name" value="EAL"/>
    <property type="match status" value="1"/>
</dbReference>